<proteinExistence type="predicted"/>
<reference evidence="1 2" key="1">
    <citation type="journal article" date="2014" name="Int. J. Syst. Evol. Microbiol.">
        <title>Sneathiella chungangensis sp. nov., isolated from a marine sand, and emended description of the genus Sneathiella.</title>
        <authorList>
            <person name="Siamphan C."/>
            <person name="Kim H."/>
            <person name="Lee J.S."/>
            <person name="Kim W."/>
        </authorList>
    </citation>
    <scope>NUCLEOTIDE SEQUENCE [LARGE SCALE GENOMIC DNA]</scope>
    <source>
        <strain evidence="1 2">KCTC 32476</strain>
    </source>
</reference>
<dbReference type="Proteomes" id="UP000445696">
    <property type="component" value="Unassembled WGS sequence"/>
</dbReference>
<protein>
    <submittedName>
        <fullName evidence="1">Uncharacterized protein</fullName>
    </submittedName>
</protein>
<organism evidence="1 2">
    <name type="scientific">Sneathiella chungangensis</name>
    <dbReference type="NCBI Taxonomy" id="1418234"/>
    <lineage>
        <taxon>Bacteria</taxon>
        <taxon>Pseudomonadati</taxon>
        <taxon>Pseudomonadota</taxon>
        <taxon>Alphaproteobacteria</taxon>
        <taxon>Sneathiellales</taxon>
        <taxon>Sneathiellaceae</taxon>
        <taxon>Sneathiella</taxon>
    </lineage>
</organism>
<keyword evidence="2" id="KW-1185">Reference proteome</keyword>
<dbReference type="AlphaFoldDB" id="A0A845M996"/>
<evidence type="ECO:0000313" key="2">
    <source>
        <dbReference type="Proteomes" id="UP000445696"/>
    </source>
</evidence>
<dbReference type="RefSeq" id="WP_161337612.1">
    <property type="nucleotide sequence ID" value="NZ_JBHSDG010000002.1"/>
</dbReference>
<comment type="caution">
    <text evidence="1">The sequence shown here is derived from an EMBL/GenBank/DDBJ whole genome shotgun (WGS) entry which is preliminary data.</text>
</comment>
<dbReference type="EMBL" id="WTVA01000001">
    <property type="protein sequence ID" value="MZR21203.1"/>
    <property type="molecule type" value="Genomic_DNA"/>
</dbReference>
<sequence length="153" mass="17797">MTHEFNSIILLRGVLTVPKNLVLGASFLVLSTYRVIADYYFCWVTKKLNPSYGFSEAEIKKNKFSVKIEDHKEKSFLSRYSILPGEEKISCDRYEIDMRVNGEHVGVIKFYVFRSLFDIQLFRDMTFVQNNGRKGISFRFCGSERNGHCGVRN</sequence>
<evidence type="ECO:0000313" key="1">
    <source>
        <dbReference type="EMBL" id="MZR21203.1"/>
    </source>
</evidence>
<name>A0A845M996_9PROT</name>
<gene>
    <name evidence="1" type="ORF">GQF03_02550</name>
</gene>
<dbReference type="OrthoDB" id="8501688at2"/>
<accession>A0A845M996</accession>